<name>A0ABR0K6C1_9EURO</name>
<dbReference type="SUPFAM" id="SSF51735">
    <property type="entry name" value="NAD(P)-binding Rossmann-fold domains"/>
    <property type="match status" value="1"/>
</dbReference>
<dbReference type="PANTHER" id="PTHR42901:SF1">
    <property type="entry name" value="ALCOHOL DEHYDROGENASE"/>
    <property type="match status" value="1"/>
</dbReference>
<organism evidence="4 5">
    <name type="scientific">Lithohypha guttulata</name>
    <dbReference type="NCBI Taxonomy" id="1690604"/>
    <lineage>
        <taxon>Eukaryota</taxon>
        <taxon>Fungi</taxon>
        <taxon>Dikarya</taxon>
        <taxon>Ascomycota</taxon>
        <taxon>Pezizomycotina</taxon>
        <taxon>Eurotiomycetes</taxon>
        <taxon>Chaetothyriomycetidae</taxon>
        <taxon>Chaetothyriales</taxon>
        <taxon>Trichomeriaceae</taxon>
        <taxon>Lithohypha</taxon>
    </lineage>
</organism>
<dbReference type="PANTHER" id="PTHR42901">
    <property type="entry name" value="ALCOHOL DEHYDROGENASE"/>
    <property type="match status" value="1"/>
</dbReference>
<feature type="domain" description="Ketoreductase" evidence="3">
    <location>
        <begin position="31"/>
        <end position="217"/>
    </location>
</feature>
<sequence>MAVQPGPTKTYHLTTYDSISPTLPALSQKGKNVIITGGGTGIGQAIALSFAKASVANLALLGRRLKPLEDTKSLINTSYPNVSVHVYTADVADEATLNEAFSAFAQAAGGVIHTLIANAGVLSLGKVLDTDTESFMKSLETNALVKSFVPHIPTEPDNTGFRARIIHTSSAAVQLDFPYNMNYTVGKLAGAKIMQHVAAEHPDVFVLNYHPGTVATPMNDIATKAGFEMPKDDGKYPLSICYLKTAKVE</sequence>
<comment type="caution">
    <text evidence="4">The sequence shown here is derived from an EMBL/GenBank/DDBJ whole genome shotgun (WGS) entry which is preliminary data.</text>
</comment>
<keyword evidence="5" id="KW-1185">Reference proteome</keyword>
<dbReference type="InterPro" id="IPR002347">
    <property type="entry name" value="SDR_fam"/>
</dbReference>
<evidence type="ECO:0000259" key="3">
    <source>
        <dbReference type="SMART" id="SM00822"/>
    </source>
</evidence>
<reference evidence="4 5" key="1">
    <citation type="submission" date="2023-08" db="EMBL/GenBank/DDBJ databases">
        <title>Black Yeasts Isolated from many extreme environments.</title>
        <authorList>
            <person name="Coleine C."/>
            <person name="Stajich J.E."/>
            <person name="Selbmann L."/>
        </authorList>
    </citation>
    <scope>NUCLEOTIDE SEQUENCE [LARGE SCALE GENOMIC DNA]</scope>
    <source>
        <strain evidence="4 5">CCFEE 5885</strain>
    </source>
</reference>
<dbReference type="CDD" id="cd05233">
    <property type="entry name" value="SDR_c"/>
    <property type="match status" value="1"/>
</dbReference>
<gene>
    <name evidence="4" type="ORF">LTR24_006326</name>
</gene>
<dbReference type="Pfam" id="PF00106">
    <property type="entry name" value="adh_short"/>
    <property type="match status" value="1"/>
</dbReference>
<dbReference type="InterPro" id="IPR036291">
    <property type="entry name" value="NAD(P)-bd_dom_sf"/>
</dbReference>
<evidence type="ECO:0000313" key="4">
    <source>
        <dbReference type="EMBL" id="KAK5089332.1"/>
    </source>
</evidence>
<evidence type="ECO:0000256" key="1">
    <source>
        <dbReference type="ARBA" id="ARBA00006484"/>
    </source>
</evidence>
<dbReference type="EMBL" id="JAVRRG010000080">
    <property type="protein sequence ID" value="KAK5089332.1"/>
    <property type="molecule type" value="Genomic_DNA"/>
</dbReference>
<dbReference type="Gene3D" id="3.40.50.720">
    <property type="entry name" value="NAD(P)-binding Rossmann-like Domain"/>
    <property type="match status" value="1"/>
</dbReference>
<dbReference type="SMART" id="SM00822">
    <property type="entry name" value="PKS_KR"/>
    <property type="match status" value="1"/>
</dbReference>
<dbReference type="PRINTS" id="PR00081">
    <property type="entry name" value="GDHRDH"/>
</dbReference>
<accession>A0ABR0K6C1</accession>
<comment type="similarity">
    <text evidence="1">Belongs to the short-chain dehydrogenases/reductases (SDR) family.</text>
</comment>
<dbReference type="InterPro" id="IPR057326">
    <property type="entry name" value="KR_dom"/>
</dbReference>
<protein>
    <recommendedName>
        <fullName evidence="3">Ketoreductase domain-containing protein</fullName>
    </recommendedName>
</protein>
<evidence type="ECO:0000256" key="2">
    <source>
        <dbReference type="ARBA" id="ARBA00023002"/>
    </source>
</evidence>
<dbReference type="Proteomes" id="UP001345013">
    <property type="component" value="Unassembled WGS sequence"/>
</dbReference>
<proteinExistence type="inferred from homology"/>
<keyword evidence="2" id="KW-0560">Oxidoreductase</keyword>
<evidence type="ECO:0000313" key="5">
    <source>
        <dbReference type="Proteomes" id="UP001345013"/>
    </source>
</evidence>